<dbReference type="Gene3D" id="3.10.20.30">
    <property type="match status" value="1"/>
</dbReference>
<dbReference type="InterPro" id="IPR004095">
    <property type="entry name" value="TGS"/>
</dbReference>
<accession>A0A382UZ35</accession>
<sequence>HPSSKVYDPTPVDRILDHFQLVVLDPGSCYRALGILHTSFSAVPLQIRDYISNPRWNGYQGIQTALNLEGELIDIEIISLEMKEANRSGILAQWNERTEDLEHYYRTYLEQLDQIADAEELRMADILNYAQTDQIQVFSPKGDIYALPKGATVLDFAYYIHSDLGNHCLGAMINPSLETRKGTNIRVPRERKLFHGECVKILTDQGIRPAREWMKQTVTAKSQVQIRRAMNQQTSSRARWLGREILVHELEEFGEHLEEWISKAEVIAALEKENLSEKDFLQEIGLRKR</sequence>
<dbReference type="InterPro" id="IPR012676">
    <property type="entry name" value="TGS-like"/>
</dbReference>
<feature type="non-terminal residue" evidence="3">
    <location>
        <position position="289"/>
    </location>
</feature>
<dbReference type="InterPro" id="IPR043519">
    <property type="entry name" value="NT_sf"/>
</dbReference>
<dbReference type="FunFam" id="3.10.20.30:FF:000002">
    <property type="entry name" value="GTP pyrophosphokinase (RelA/SpoT)"/>
    <property type="match status" value="1"/>
</dbReference>
<dbReference type="InterPro" id="IPR012675">
    <property type="entry name" value="Beta-grasp_dom_sf"/>
</dbReference>
<dbReference type="Pfam" id="PF04607">
    <property type="entry name" value="RelA_SpoT"/>
    <property type="match status" value="1"/>
</dbReference>
<feature type="domain" description="TGS" evidence="2">
    <location>
        <begin position="133"/>
        <end position="203"/>
    </location>
</feature>
<dbReference type="Gene3D" id="3.30.460.10">
    <property type="entry name" value="Beta Polymerase, domain 2"/>
    <property type="match status" value="1"/>
</dbReference>
<dbReference type="AlphaFoldDB" id="A0A382UZ35"/>
<organism evidence="3">
    <name type="scientific">marine metagenome</name>
    <dbReference type="NCBI Taxonomy" id="408172"/>
    <lineage>
        <taxon>unclassified sequences</taxon>
        <taxon>metagenomes</taxon>
        <taxon>ecological metagenomes</taxon>
    </lineage>
</organism>
<dbReference type="PROSITE" id="PS51880">
    <property type="entry name" value="TGS"/>
    <property type="match status" value="1"/>
</dbReference>
<dbReference type="SUPFAM" id="SSF81301">
    <property type="entry name" value="Nucleotidyltransferase"/>
    <property type="match status" value="1"/>
</dbReference>
<dbReference type="EMBL" id="UINC01147913">
    <property type="protein sequence ID" value="SVD39513.1"/>
    <property type="molecule type" value="Genomic_DNA"/>
</dbReference>
<evidence type="ECO:0000256" key="1">
    <source>
        <dbReference type="ARBA" id="ARBA00007476"/>
    </source>
</evidence>
<name>A0A382UZ35_9ZZZZ</name>
<dbReference type="SUPFAM" id="SSF81271">
    <property type="entry name" value="TGS-like"/>
    <property type="match status" value="1"/>
</dbReference>
<dbReference type="SMART" id="SM00954">
    <property type="entry name" value="RelA_SpoT"/>
    <property type="match status" value="1"/>
</dbReference>
<feature type="non-terminal residue" evidence="3">
    <location>
        <position position="1"/>
    </location>
</feature>
<evidence type="ECO:0000259" key="2">
    <source>
        <dbReference type="PROSITE" id="PS51880"/>
    </source>
</evidence>
<dbReference type="PANTHER" id="PTHR21262">
    <property type="entry name" value="GUANOSINE-3',5'-BIS DIPHOSPHATE 3'-PYROPHOSPHOHYDROLASE"/>
    <property type="match status" value="1"/>
</dbReference>
<protein>
    <recommendedName>
        <fullName evidence="2">TGS domain-containing protein</fullName>
    </recommendedName>
</protein>
<proteinExistence type="inferred from homology"/>
<evidence type="ECO:0000313" key="3">
    <source>
        <dbReference type="EMBL" id="SVD39513.1"/>
    </source>
</evidence>
<dbReference type="GO" id="GO:0005886">
    <property type="term" value="C:plasma membrane"/>
    <property type="evidence" value="ECO:0007669"/>
    <property type="project" value="TreeGrafter"/>
</dbReference>
<comment type="similarity">
    <text evidence="1">Belongs to the RelA/SpoT family.</text>
</comment>
<dbReference type="PANTHER" id="PTHR21262:SF31">
    <property type="entry name" value="GTP PYROPHOSPHOKINASE"/>
    <property type="match status" value="1"/>
</dbReference>
<gene>
    <name evidence="3" type="ORF">METZ01_LOCUS392367</name>
</gene>
<reference evidence="3" key="1">
    <citation type="submission" date="2018-05" db="EMBL/GenBank/DDBJ databases">
        <authorList>
            <person name="Lanie J.A."/>
            <person name="Ng W.-L."/>
            <person name="Kazmierczak K.M."/>
            <person name="Andrzejewski T.M."/>
            <person name="Davidsen T.M."/>
            <person name="Wayne K.J."/>
            <person name="Tettelin H."/>
            <person name="Glass J.I."/>
            <person name="Rusch D."/>
            <person name="Podicherti R."/>
            <person name="Tsui H.-C.T."/>
            <person name="Winkler M.E."/>
        </authorList>
    </citation>
    <scope>NUCLEOTIDE SEQUENCE</scope>
</reference>
<dbReference type="GO" id="GO:0015969">
    <property type="term" value="P:guanosine tetraphosphate metabolic process"/>
    <property type="evidence" value="ECO:0007669"/>
    <property type="project" value="InterPro"/>
</dbReference>
<dbReference type="Pfam" id="PF02824">
    <property type="entry name" value="TGS"/>
    <property type="match status" value="1"/>
</dbReference>
<dbReference type="InterPro" id="IPR007685">
    <property type="entry name" value="RelA_SpoT"/>
</dbReference>